<protein>
    <submittedName>
        <fullName evidence="1">Uncharacterized protein</fullName>
    </submittedName>
</protein>
<proteinExistence type="predicted"/>
<keyword evidence="2" id="KW-1185">Reference proteome</keyword>
<accession>A0ABV0XEC9</accession>
<sequence>MATTTSRGCFPGSCCQDPSTTIKRYTPACPPSDSPPPLTWMKEQGNPYQQASLTTCRSQSLWIYFFCWNSLQQ</sequence>
<organism evidence="1 2">
    <name type="scientific">Ameca splendens</name>
    <dbReference type="NCBI Taxonomy" id="208324"/>
    <lineage>
        <taxon>Eukaryota</taxon>
        <taxon>Metazoa</taxon>
        <taxon>Chordata</taxon>
        <taxon>Craniata</taxon>
        <taxon>Vertebrata</taxon>
        <taxon>Euteleostomi</taxon>
        <taxon>Actinopterygii</taxon>
        <taxon>Neopterygii</taxon>
        <taxon>Teleostei</taxon>
        <taxon>Neoteleostei</taxon>
        <taxon>Acanthomorphata</taxon>
        <taxon>Ovalentaria</taxon>
        <taxon>Atherinomorphae</taxon>
        <taxon>Cyprinodontiformes</taxon>
        <taxon>Goodeidae</taxon>
        <taxon>Ameca</taxon>
    </lineage>
</organism>
<name>A0ABV0XEC9_9TELE</name>
<comment type="caution">
    <text evidence="1">The sequence shown here is derived from an EMBL/GenBank/DDBJ whole genome shotgun (WGS) entry which is preliminary data.</text>
</comment>
<gene>
    <name evidence="1" type="ORF">AMECASPLE_013141</name>
</gene>
<evidence type="ECO:0000313" key="2">
    <source>
        <dbReference type="Proteomes" id="UP001469553"/>
    </source>
</evidence>
<dbReference type="EMBL" id="JAHRIP010000849">
    <property type="protein sequence ID" value="MEQ2279815.1"/>
    <property type="molecule type" value="Genomic_DNA"/>
</dbReference>
<evidence type="ECO:0000313" key="1">
    <source>
        <dbReference type="EMBL" id="MEQ2279815.1"/>
    </source>
</evidence>
<dbReference type="Proteomes" id="UP001469553">
    <property type="component" value="Unassembled WGS sequence"/>
</dbReference>
<reference evidence="1 2" key="1">
    <citation type="submission" date="2021-06" db="EMBL/GenBank/DDBJ databases">
        <authorList>
            <person name="Palmer J.M."/>
        </authorList>
    </citation>
    <scope>NUCLEOTIDE SEQUENCE [LARGE SCALE GENOMIC DNA]</scope>
    <source>
        <strain evidence="1 2">AS_MEX2019</strain>
        <tissue evidence="1">Muscle</tissue>
    </source>
</reference>